<dbReference type="Proteomes" id="UP001492380">
    <property type="component" value="Unassembled WGS sequence"/>
</dbReference>
<proteinExistence type="predicted"/>
<evidence type="ECO:0000313" key="2">
    <source>
        <dbReference type="EMBL" id="KAK8227468.1"/>
    </source>
</evidence>
<gene>
    <name evidence="2" type="ORF">HDK90DRAFT_60933</name>
</gene>
<dbReference type="InterPro" id="IPR038883">
    <property type="entry name" value="AN11006-like"/>
</dbReference>
<comment type="caution">
    <text evidence="2">The sequence shown here is derived from an EMBL/GenBank/DDBJ whole genome shotgun (WGS) entry which is preliminary data.</text>
</comment>
<feature type="region of interest" description="Disordered" evidence="1">
    <location>
        <begin position="10"/>
        <end position="33"/>
    </location>
</feature>
<sequence>MTDIPVARCEGRKTRSMTRASLSATRQQSTPGNNYVPRVAIHFLEPSQAHPQQQSPLWGKLPAEIRNQIFELAVSQHFDETREYPVGSYYRRPGYTHTFKACTALLQTCRLAWLEAHSIPMRSATIPIWEHQERGPPKWLRPYNYSRIMLWGGRGHSSSLTAANRLDLDHVHFFTQLVYLEDGSPNRLFRKRHFNPRRVTITIRHTDWWNWEDDHDLDLSDFDLFLPNTTEQLVIEFETIVRKKPQLDPIVAHWRGKTFKRMDDAVFSTVGEPTEYRWSGELDDYGPQDYVVVVVTWKPAQTRR</sequence>
<protein>
    <submittedName>
        <fullName evidence="2">Uncharacterized protein</fullName>
    </submittedName>
</protein>
<reference evidence="2 3" key="1">
    <citation type="submission" date="2024-04" db="EMBL/GenBank/DDBJ databases">
        <title>Phyllosticta paracitricarpa is synonymous to the EU quarantine fungus P. citricarpa based on phylogenomic analyses.</title>
        <authorList>
            <consortium name="Lawrence Berkeley National Laboratory"/>
            <person name="Van Ingen-Buijs V.A."/>
            <person name="Van Westerhoven A.C."/>
            <person name="Haridas S."/>
            <person name="Skiadas P."/>
            <person name="Martin F."/>
            <person name="Groenewald J.Z."/>
            <person name="Crous P.W."/>
            <person name="Seidl M.F."/>
        </authorList>
    </citation>
    <scope>NUCLEOTIDE SEQUENCE [LARGE SCALE GENOMIC DNA]</scope>
    <source>
        <strain evidence="2 3">CBS 123374</strain>
    </source>
</reference>
<dbReference type="PANTHER" id="PTHR42085">
    <property type="entry name" value="F-BOX DOMAIN-CONTAINING PROTEIN"/>
    <property type="match status" value="1"/>
</dbReference>
<evidence type="ECO:0000256" key="1">
    <source>
        <dbReference type="SAM" id="MobiDB-lite"/>
    </source>
</evidence>
<keyword evidence="3" id="KW-1185">Reference proteome</keyword>
<dbReference type="EMBL" id="JBBWRZ010000010">
    <property type="protein sequence ID" value="KAK8227468.1"/>
    <property type="molecule type" value="Genomic_DNA"/>
</dbReference>
<feature type="compositionally biased region" description="Polar residues" evidence="1">
    <location>
        <begin position="17"/>
        <end position="33"/>
    </location>
</feature>
<dbReference type="PANTHER" id="PTHR42085:SF1">
    <property type="entry name" value="F-BOX DOMAIN-CONTAINING PROTEIN"/>
    <property type="match status" value="1"/>
</dbReference>
<organism evidence="2 3">
    <name type="scientific">Phyllosticta capitalensis</name>
    <dbReference type="NCBI Taxonomy" id="121624"/>
    <lineage>
        <taxon>Eukaryota</taxon>
        <taxon>Fungi</taxon>
        <taxon>Dikarya</taxon>
        <taxon>Ascomycota</taxon>
        <taxon>Pezizomycotina</taxon>
        <taxon>Dothideomycetes</taxon>
        <taxon>Dothideomycetes incertae sedis</taxon>
        <taxon>Botryosphaeriales</taxon>
        <taxon>Phyllostictaceae</taxon>
        <taxon>Phyllosticta</taxon>
    </lineage>
</organism>
<name>A0ABR1YET0_9PEZI</name>
<evidence type="ECO:0000313" key="3">
    <source>
        <dbReference type="Proteomes" id="UP001492380"/>
    </source>
</evidence>
<accession>A0ABR1YET0</accession>